<dbReference type="InterPro" id="IPR036322">
    <property type="entry name" value="WD40_repeat_dom_sf"/>
</dbReference>
<dbReference type="EMBL" id="GL876976">
    <property type="protein sequence ID" value="KLU91165.1"/>
    <property type="molecule type" value="Genomic_DNA"/>
</dbReference>
<reference evidence="7" key="1">
    <citation type="submission" date="2010-05" db="EMBL/GenBank/DDBJ databases">
        <title>The genome sequence of Magnaporthe poae strain ATCC 64411.</title>
        <authorList>
            <person name="Ma L.-J."/>
            <person name="Dead R."/>
            <person name="Young S."/>
            <person name="Zeng Q."/>
            <person name="Koehrsen M."/>
            <person name="Alvarado L."/>
            <person name="Berlin A."/>
            <person name="Chapman S.B."/>
            <person name="Chen Z."/>
            <person name="Freedman E."/>
            <person name="Gellesch M."/>
            <person name="Goldberg J."/>
            <person name="Griggs A."/>
            <person name="Gujja S."/>
            <person name="Heilman E.R."/>
            <person name="Heiman D."/>
            <person name="Hepburn T."/>
            <person name="Howarth C."/>
            <person name="Jen D."/>
            <person name="Larson L."/>
            <person name="Mehta T."/>
            <person name="Neiman D."/>
            <person name="Pearson M."/>
            <person name="Roberts A."/>
            <person name="Saif S."/>
            <person name="Shea T."/>
            <person name="Shenoy N."/>
            <person name="Sisk P."/>
            <person name="Stolte C."/>
            <person name="Sykes S."/>
            <person name="Walk T."/>
            <person name="White J."/>
            <person name="Yandava C."/>
            <person name="Haas B."/>
            <person name="Nusbaum C."/>
            <person name="Birren B."/>
        </authorList>
    </citation>
    <scope>NUCLEOTIDE SEQUENCE [LARGE SCALE GENOMIC DNA]</scope>
    <source>
        <strain evidence="7">ATCC 64411 / 73-15</strain>
    </source>
</reference>
<dbReference type="VEuPathDB" id="FungiDB:MAPG_09688"/>
<evidence type="ECO:0000313" key="6">
    <source>
        <dbReference type="EnsemblFungi" id="MAPG_09688T0"/>
    </source>
</evidence>
<accession>A0A0C4EAL3</accession>
<dbReference type="PANTHER" id="PTHR43991:SF12">
    <property type="entry name" value="WD REPEAT PROTEIN (AFU_ORTHOLOGUE AFUA_8G05640)"/>
    <property type="match status" value="1"/>
</dbReference>
<keyword evidence="7" id="KW-1185">Reference proteome</keyword>
<dbReference type="EnsemblFungi" id="MAPG_09688T0">
    <property type="protein sequence ID" value="MAPG_09688T0"/>
    <property type="gene ID" value="MAPG_09688"/>
</dbReference>
<dbReference type="InterPro" id="IPR015943">
    <property type="entry name" value="WD40/YVTN_repeat-like_dom_sf"/>
</dbReference>
<dbReference type="STRING" id="644358.A0A0C4EAL3"/>
<gene>
    <name evidence="5" type="ORF">MAPG_09688</name>
</gene>
<dbReference type="InterPro" id="IPR001680">
    <property type="entry name" value="WD40_rpt"/>
</dbReference>
<feature type="compositionally biased region" description="Acidic residues" evidence="4">
    <location>
        <begin position="109"/>
        <end position="123"/>
    </location>
</feature>
<name>A0A0C4EAL3_MAGP6</name>
<reference evidence="6" key="5">
    <citation type="submission" date="2015-06" db="UniProtKB">
        <authorList>
            <consortium name="EnsemblFungi"/>
        </authorList>
    </citation>
    <scope>IDENTIFICATION</scope>
    <source>
        <strain evidence="6">ATCC 64411</strain>
    </source>
</reference>
<reference evidence="5" key="2">
    <citation type="submission" date="2010-05" db="EMBL/GenBank/DDBJ databases">
        <title>The Genome Sequence of Magnaporthe poae strain ATCC 64411.</title>
        <authorList>
            <consortium name="The Broad Institute Genome Sequencing Platform"/>
            <consortium name="Broad Institute Genome Sequencing Center for Infectious Disease"/>
            <person name="Ma L.-J."/>
            <person name="Dead R."/>
            <person name="Young S."/>
            <person name="Zeng Q."/>
            <person name="Koehrsen M."/>
            <person name="Alvarado L."/>
            <person name="Berlin A."/>
            <person name="Chapman S.B."/>
            <person name="Chen Z."/>
            <person name="Freedman E."/>
            <person name="Gellesch M."/>
            <person name="Goldberg J."/>
            <person name="Griggs A."/>
            <person name="Gujja S."/>
            <person name="Heilman E.R."/>
            <person name="Heiman D."/>
            <person name="Hepburn T."/>
            <person name="Howarth C."/>
            <person name="Jen D."/>
            <person name="Larson L."/>
            <person name="Mehta T."/>
            <person name="Neiman D."/>
            <person name="Pearson M."/>
            <person name="Roberts A."/>
            <person name="Saif S."/>
            <person name="Shea T."/>
            <person name="Shenoy N."/>
            <person name="Sisk P."/>
            <person name="Stolte C."/>
            <person name="Sykes S."/>
            <person name="Walk T."/>
            <person name="White J."/>
            <person name="Yandava C."/>
            <person name="Haas B."/>
            <person name="Nusbaum C."/>
            <person name="Birren B."/>
        </authorList>
    </citation>
    <scope>NUCLEOTIDE SEQUENCE</scope>
    <source>
        <strain evidence="5">ATCC 64411</strain>
    </source>
</reference>
<dbReference type="PROSITE" id="PS50082">
    <property type="entry name" value="WD_REPEATS_2"/>
    <property type="match status" value="1"/>
</dbReference>
<dbReference type="EMBL" id="ADBL01002478">
    <property type="status" value="NOT_ANNOTATED_CDS"/>
    <property type="molecule type" value="Genomic_DNA"/>
</dbReference>
<dbReference type="eggNOG" id="ENOG502QPI7">
    <property type="taxonomic scope" value="Eukaryota"/>
</dbReference>
<dbReference type="Pfam" id="PF00400">
    <property type="entry name" value="WD40"/>
    <property type="match status" value="1"/>
</dbReference>
<dbReference type="PROSITE" id="PS50294">
    <property type="entry name" value="WD_REPEATS_REGION"/>
    <property type="match status" value="1"/>
</dbReference>
<dbReference type="SUPFAM" id="SSF50978">
    <property type="entry name" value="WD40 repeat-like"/>
    <property type="match status" value="1"/>
</dbReference>
<keyword evidence="2" id="KW-0677">Repeat</keyword>
<feature type="compositionally biased region" description="Polar residues" evidence="4">
    <location>
        <begin position="195"/>
        <end position="206"/>
    </location>
</feature>
<evidence type="ECO:0000256" key="4">
    <source>
        <dbReference type="SAM" id="MobiDB-lite"/>
    </source>
</evidence>
<sequence length="873" mass="95997">MEPLHDPEPFWGATPEPTPDPAAPKRRPPRKKTEDPAAIATALPTPPLDPWSPLESAATSCPPAEAAQALGQASSHNSPLPDREERYTEHDDEPFACTSDYSYNHDYGNDDFDDDDEDEDDDLSAAGFPGRAAQSPEPPSPFIDCYLSGDADDEPGRAQLPEGYLGMSSKHAAPTTQMLDHSDDIDQDGQVHVDSASNHGGEQSVHQPAALQSPADMANLVYDASMFDPVSGAESIFGLYSHQPHLYHPDPWSAQVGMQVHHAAYLPTTGPVLDPHLQSSAAAAAGLSPLMDFMGSVNLLAPGNLSLQGLVFSWARLPRPSSQSLFGEDTSRPGIASANAQFIASSKPFTVEYDKLDGDRCDFQGIDWEAMDVSRQSARERRAITYRNYVHERGSDKWRPHYQDVDLPNSDDFFRFKRMDIRKNVYLAHFQLRNLVACTGPNQLFYTGQAVVHSFNSQTKSNDTALKSTDSPDCPLSTMDAAHGALVAGNFLGEYMVRRLGYEGDDQPSQLEGTLTLSSSAITNHVQLQMPRRSSTPQACFASNDSGLRILDIATNKIVSETMFSNPINCTAVSPDGQLRVMVGDHKDVLVVPADGSRINVVGSAFGASDGAKVVQPEQKLPGHRDHGFACAWADDGHTIATGCQDQVVNIWDARNWRKPVAAIRTEMAGARSLRFSPVGSGRRVLVAAEEADYVSIIDACTFRSKQTIDFFGEIGGIAFEPTEGRDLYAYVTDPSRGGIMHLERCDGVAGLQDEVMHYRPRRQRPGGGSQDSYDAERQAYRNGASGDARWRPPAQSLQEWRHQQQLLLQQHRWQSQRSVSTFIQRRAWDLPPVTSSSDWPQGPMSAATRRNRRAQARRRHREAVLDCFDIMS</sequence>
<reference evidence="6" key="4">
    <citation type="journal article" date="2015" name="G3 (Bethesda)">
        <title>Genome sequences of three phytopathogenic species of the Magnaporthaceae family of fungi.</title>
        <authorList>
            <person name="Okagaki L.H."/>
            <person name="Nunes C.C."/>
            <person name="Sailsbery J."/>
            <person name="Clay B."/>
            <person name="Brown D."/>
            <person name="John T."/>
            <person name="Oh Y."/>
            <person name="Young N."/>
            <person name="Fitzgerald M."/>
            <person name="Haas B.J."/>
            <person name="Zeng Q."/>
            <person name="Young S."/>
            <person name="Adiconis X."/>
            <person name="Fan L."/>
            <person name="Levin J.Z."/>
            <person name="Mitchell T.K."/>
            <person name="Okubara P.A."/>
            <person name="Farman M.L."/>
            <person name="Kohn L.M."/>
            <person name="Birren B."/>
            <person name="Ma L.-J."/>
            <person name="Dean R.A."/>
        </authorList>
    </citation>
    <scope>NUCLEOTIDE SEQUENCE</scope>
    <source>
        <strain evidence="6">ATCC 64411 / 73-15</strain>
    </source>
</reference>
<dbReference type="OrthoDB" id="20669at2759"/>
<dbReference type="PROSITE" id="PS00678">
    <property type="entry name" value="WD_REPEATS_1"/>
    <property type="match status" value="1"/>
</dbReference>
<keyword evidence="1 3" id="KW-0853">WD repeat</keyword>
<organism evidence="6 7">
    <name type="scientific">Magnaporthiopsis poae (strain ATCC 64411 / 73-15)</name>
    <name type="common">Kentucky bluegrass fungus</name>
    <name type="synonym">Magnaporthe poae</name>
    <dbReference type="NCBI Taxonomy" id="644358"/>
    <lineage>
        <taxon>Eukaryota</taxon>
        <taxon>Fungi</taxon>
        <taxon>Dikarya</taxon>
        <taxon>Ascomycota</taxon>
        <taxon>Pezizomycotina</taxon>
        <taxon>Sordariomycetes</taxon>
        <taxon>Sordariomycetidae</taxon>
        <taxon>Magnaporthales</taxon>
        <taxon>Magnaporthaceae</taxon>
        <taxon>Magnaporthiopsis</taxon>
    </lineage>
</organism>
<reference evidence="5" key="3">
    <citation type="submission" date="2011-03" db="EMBL/GenBank/DDBJ databases">
        <title>Annotation of Magnaporthe poae ATCC 64411.</title>
        <authorList>
            <person name="Ma L.-J."/>
            <person name="Dead R."/>
            <person name="Young S.K."/>
            <person name="Zeng Q."/>
            <person name="Gargeya S."/>
            <person name="Fitzgerald M."/>
            <person name="Haas B."/>
            <person name="Abouelleil A."/>
            <person name="Alvarado L."/>
            <person name="Arachchi H.M."/>
            <person name="Berlin A."/>
            <person name="Brown A."/>
            <person name="Chapman S.B."/>
            <person name="Chen Z."/>
            <person name="Dunbar C."/>
            <person name="Freedman E."/>
            <person name="Gearin G."/>
            <person name="Gellesch M."/>
            <person name="Goldberg J."/>
            <person name="Griggs A."/>
            <person name="Gujja S."/>
            <person name="Heiman D."/>
            <person name="Howarth C."/>
            <person name="Larson L."/>
            <person name="Lui A."/>
            <person name="MacDonald P.J.P."/>
            <person name="Mehta T."/>
            <person name="Montmayeur A."/>
            <person name="Murphy C."/>
            <person name="Neiman D."/>
            <person name="Pearson M."/>
            <person name="Priest M."/>
            <person name="Roberts A."/>
            <person name="Saif S."/>
            <person name="Shea T."/>
            <person name="Shenoy N."/>
            <person name="Sisk P."/>
            <person name="Stolte C."/>
            <person name="Sykes S."/>
            <person name="Yandava C."/>
            <person name="Wortman J."/>
            <person name="Nusbaum C."/>
            <person name="Birren B."/>
        </authorList>
    </citation>
    <scope>NUCLEOTIDE SEQUENCE</scope>
    <source>
        <strain evidence="5">ATCC 64411</strain>
    </source>
</reference>
<evidence type="ECO:0000313" key="5">
    <source>
        <dbReference type="EMBL" id="KLU91165.1"/>
    </source>
</evidence>
<evidence type="ECO:0000256" key="1">
    <source>
        <dbReference type="ARBA" id="ARBA00022574"/>
    </source>
</evidence>
<protein>
    <submittedName>
        <fullName evidence="5">WD-40 repeat family protein</fullName>
    </submittedName>
</protein>
<evidence type="ECO:0000313" key="7">
    <source>
        <dbReference type="Proteomes" id="UP000011715"/>
    </source>
</evidence>
<dbReference type="Gene3D" id="2.130.10.10">
    <property type="entry name" value="YVTN repeat-like/Quinoprotein amine dehydrogenase"/>
    <property type="match status" value="1"/>
</dbReference>
<dbReference type="InterPro" id="IPR019775">
    <property type="entry name" value="WD40_repeat_CS"/>
</dbReference>
<proteinExistence type="predicted"/>
<dbReference type="SMART" id="SM00320">
    <property type="entry name" value="WD40"/>
    <property type="match status" value="1"/>
</dbReference>
<dbReference type="AlphaFoldDB" id="A0A0C4EAL3"/>
<dbReference type="PANTHER" id="PTHR43991">
    <property type="entry name" value="WD REPEAT PROTEIN (AFU_ORTHOLOGUE AFUA_8G05640)-RELATED"/>
    <property type="match status" value="1"/>
</dbReference>
<feature type="repeat" description="WD" evidence="3">
    <location>
        <begin position="621"/>
        <end position="656"/>
    </location>
</feature>
<evidence type="ECO:0000256" key="3">
    <source>
        <dbReference type="PROSITE-ProRule" id="PRU00221"/>
    </source>
</evidence>
<feature type="region of interest" description="Disordered" evidence="4">
    <location>
        <begin position="1"/>
        <end position="209"/>
    </location>
</feature>
<dbReference type="Proteomes" id="UP000011715">
    <property type="component" value="Unassembled WGS sequence"/>
</dbReference>
<evidence type="ECO:0000256" key="2">
    <source>
        <dbReference type="ARBA" id="ARBA00022737"/>
    </source>
</evidence>